<dbReference type="SMART" id="SM00850">
    <property type="entry name" value="LytTR"/>
    <property type="match status" value="1"/>
</dbReference>
<comment type="caution">
    <text evidence="3">The sequence shown here is derived from an EMBL/GenBank/DDBJ whole genome shotgun (WGS) entry which is preliminary data.</text>
</comment>
<dbReference type="GO" id="GO:0000156">
    <property type="term" value="F:phosphorelay response regulator activity"/>
    <property type="evidence" value="ECO:0007669"/>
    <property type="project" value="InterPro"/>
</dbReference>
<protein>
    <recommendedName>
        <fullName evidence="2">HTH LytTR-type domain-containing protein</fullName>
    </recommendedName>
</protein>
<name>A0A644URN9_9ZZZZ</name>
<accession>A0A644URN9</accession>
<feature type="transmembrane region" description="Helical" evidence="1">
    <location>
        <begin position="53"/>
        <end position="76"/>
    </location>
</feature>
<dbReference type="GO" id="GO:0003677">
    <property type="term" value="F:DNA binding"/>
    <property type="evidence" value="ECO:0007669"/>
    <property type="project" value="InterPro"/>
</dbReference>
<feature type="transmembrane region" description="Helical" evidence="1">
    <location>
        <begin position="88"/>
        <end position="106"/>
    </location>
</feature>
<dbReference type="PROSITE" id="PS50930">
    <property type="entry name" value="HTH_LYTTR"/>
    <property type="match status" value="1"/>
</dbReference>
<dbReference type="AlphaFoldDB" id="A0A644URN9"/>
<organism evidence="3">
    <name type="scientific">bioreactor metagenome</name>
    <dbReference type="NCBI Taxonomy" id="1076179"/>
    <lineage>
        <taxon>unclassified sequences</taxon>
        <taxon>metagenomes</taxon>
        <taxon>ecological metagenomes</taxon>
    </lineage>
</organism>
<proteinExistence type="predicted"/>
<dbReference type="Gene3D" id="2.40.50.1020">
    <property type="entry name" value="LytTr DNA-binding domain"/>
    <property type="match status" value="1"/>
</dbReference>
<feature type="transmembrane region" description="Helical" evidence="1">
    <location>
        <begin position="21"/>
        <end position="41"/>
    </location>
</feature>
<reference evidence="3" key="1">
    <citation type="submission" date="2019-08" db="EMBL/GenBank/DDBJ databases">
        <authorList>
            <person name="Kucharzyk K."/>
            <person name="Murdoch R.W."/>
            <person name="Higgins S."/>
            <person name="Loffler F."/>
        </authorList>
    </citation>
    <scope>NUCLEOTIDE SEQUENCE</scope>
</reference>
<gene>
    <name evidence="3" type="ORF">SDC9_27618</name>
</gene>
<dbReference type="InterPro" id="IPR007492">
    <property type="entry name" value="LytTR_DNA-bd_dom"/>
</dbReference>
<keyword evidence="1" id="KW-1133">Transmembrane helix</keyword>
<evidence type="ECO:0000256" key="1">
    <source>
        <dbReference type="SAM" id="Phobius"/>
    </source>
</evidence>
<evidence type="ECO:0000259" key="2">
    <source>
        <dbReference type="PROSITE" id="PS50930"/>
    </source>
</evidence>
<dbReference type="Pfam" id="PF04397">
    <property type="entry name" value="LytTR"/>
    <property type="match status" value="1"/>
</dbReference>
<keyword evidence="1" id="KW-0812">Transmembrane</keyword>
<sequence>MFDLQKEIPAYLMLKSNIIRLILFTAFFALIFINVYAPFGVDVWFHTTRWQLLLYSSVITLTGVLVVVISRIIMYYTRRGKLLRLWQYLIWVLAEVFFMGLFYTLYQKLILHDRRFFPDLLTLSVQNTALVLLLPYSVLWLYFSWEDKKTRLEKIRKEGVPAGPVMGMVHFCDERGGLRFSLKAENLLYLEAADNYVYIHYLDNGKLSRHLLRSNLKRLGEELHSSALVRCHRSYMVNSEKVSLIRRDKEGLRIEMEGLANFSIPVSPTYASEVLSAFTQSGS</sequence>
<feature type="transmembrane region" description="Helical" evidence="1">
    <location>
        <begin position="126"/>
        <end position="145"/>
    </location>
</feature>
<keyword evidence="1" id="KW-0472">Membrane</keyword>
<dbReference type="InterPro" id="IPR046947">
    <property type="entry name" value="LytR-like"/>
</dbReference>
<dbReference type="PANTHER" id="PTHR37299">
    <property type="entry name" value="TRANSCRIPTIONAL REGULATOR-RELATED"/>
    <property type="match status" value="1"/>
</dbReference>
<dbReference type="EMBL" id="VSSQ01000153">
    <property type="protein sequence ID" value="MPL81689.1"/>
    <property type="molecule type" value="Genomic_DNA"/>
</dbReference>
<evidence type="ECO:0000313" key="3">
    <source>
        <dbReference type="EMBL" id="MPL81689.1"/>
    </source>
</evidence>
<dbReference type="PANTHER" id="PTHR37299:SF1">
    <property type="entry name" value="STAGE 0 SPORULATION PROTEIN A HOMOLOG"/>
    <property type="match status" value="1"/>
</dbReference>
<feature type="domain" description="HTH LytTR-type" evidence="2">
    <location>
        <begin position="174"/>
        <end position="280"/>
    </location>
</feature>